<gene>
    <name evidence="1" type="ORF">OCOJLMKI_1943</name>
</gene>
<reference evidence="1" key="1">
    <citation type="journal article" date="2021" name="Front. Microbiol.">
        <title>Comprehensive Comparative Genomics and Phenotyping of Methylobacterium Species.</title>
        <authorList>
            <person name="Alessa O."/>
            <person name="Ogura Y."/>
            <person name="Fujitani Y."/>
            <person name="Takami H."/>
            <person name="Hayashi T."/>
            <person name="Sahin N."/>
            <person name="Tani A."/>
        </authorList>
    </citation>
    <scope>NUCLEOTIDE SEQUENCE</scope>
    <source>
        <strain evidence="1">DSM 19015</strain>
    </source>
</reference>
<proteinExistence type="predicted"/>
<sequence>MTDQEIQEVVSNVLRTRVPEAGFKGADVRSDIDFDGESIIRVTARYERRPQERREALIGAVHDLRDALIAKGEERFVFLTNDVVSERQSQPDID</sequence>
<organism evidence="1 2">
    <name type="scientific">Methylobacterium iners</name>
    <dbReference type="NCBI Taxonomy" id="418707"/>
    <lineage>
        <taxon>Bacteria</taxon>
        <taxon>Pseudomonadati</taxon>
        <taxon>Pseudomonadota</taxon>
        <taxon>Alphaproteobacteria</taxon>
        <taxon>Hyphomicrobiales</taxon>
        <taxon>Methylobacteriaceae</taxon>
        <taxon>Methylobacterium</taxon>
    </lineage>
</organism>
<dbReference type="EMBL" id="BPQP01000028">
    <property type="protein sequence ID" value="GJD94739.1"/>
    <property type="molecule type" value="Genomic_DNA"/>
</dbReference>
<accession>A0ABQ4RYG4</accession>
<evidence type="ECO:0000313" key="1">
    <source>
        <dbReference type="EMBL" id="GJD94739.1"/>
    </source>
</evidence>
<comment type="caution">
    <text evidence="1">The sequence shown here is derived from an EMBL/GenBank/DDBJ whole genome shotgun (WGS) entry which is preliminary data.</text>
</comment>
<protein>
    <submittedName>
        <fullName evidence="1">Uncharacterized protein</fullName>
    </submittedName>
</protein>
<reference evidence="1" key="2">
    <citation type="submission" date="2021-08" db="EMBL/GenBank/DDBJ databases">
        <authorList>
            <person name="Tani A."/>
            <person name="Ola A."/>
            <person name="Ogura Y."/>
            <person name="Katsura K."/>
            <person name="Hayashi T."/>
        </authorList>
    </citation>
    <scope>NUCLEOTIDE SEQUENCE</scope>
    <source>
        <strain evidence="1">DSM 19015</strain>
    </source>
</reference>
<dbReference type="Proteomes" id="UP001055125">
    <property type="component" value="Unassembled WGS sequence"/>
</dbReference>
<evidence type="ECO:0000313" key="2">
    <source>
        <dbReference type="Proteomes" id="UP001055125"/>
    </source>
</evidence>
<keyword evidence="2" id="KW-1185">Reference proteome</keyword>
<name>A0ABQ4RYG4_9HYPH</name>
<dbReference type="RefSeq" id="WP_238243904.1">
    <property type="nucleotide sequence ID" value="NZ_BPQP01000028.1"/>
</dbReference>